<feature type="domain" description="Nucleotidyl transferase" evidence="3">
    <location>
        <begin position="657"/>
        <end position="723"/>
    </location>
</feature>
<dbReference type="Gene3D" id="3.90.550.10">
    <property type="entry name" value="Spore Coat Polysaccharide Biosynthesis Protein SpsA, Chain A"/>
    <property type="match status" value="2"/>
</dbReference>
<feature type="domain" description="Aminoglycoside phosphotransferase" evidence="4">
    <location>
        <begin position="323"/>
        <end position="528"/>
    </location>
</feature>
<keyword evidence="1 7" id="KW-0808">Transferase</keyword>
<evidence type="ECO:0000259" key="3">
    <source>
        <dbReference type="Pfam" id="PF00483"/>
    </source>
</evidence>
<comment type="caution">
    <text evidence="7">The sequence shown here is derived from an EMBL/GenBank/DDBJ whole genome shotgun (WGS) entry which is preliminary data.</text>
</comment>
<dbReference type="InterPro" id="IPR025877">
    <property type="entry name" value="MobA-like_NTP_Trfase"/>
</dbReference>
<dbReference type="CDD" id="cd05151">
    <property type="entry name" value="ChoK-like"/>
    <property type="match status" value="1"/>
</dbReference>
<name>A0ABU6J0H7_9ACTN</name>
<dbReference type="Gene3D" id="3.90.1200.10">
    <property type="match status" value="1"/>
</dbReference>
<dbReference type="EMBL" id="JAYMFH010000014">
    <property type="protein sequence ID" value="MEC4295523.1"/>
    <property type="molecule type" value="Genomic_DNA"/>
</dbReference>
<dbReference type="InterPro" id="IPR002575">
    <property type="entry name" value="Aminoglycoside_PTrfase"/>
</dbReference>
<protein>
    <submittedName>
        <fullName evidence="7">NTP transferase domain-containing protein</fullName>
    </submittedName>
</protein>
<dbReference type="Pfam" id="PF00483">
    <property type="entry name" value="NTP_transferase"/>
    <property type="match status" value="1"/>
</dbReference>
<dbReference type="Pfam" id="PF01636">
    <property type="entry name" value="APH"/>
    <property type="match status" value="1"/>
</dbReference>
<dbReference type="SUPFAM" id="SSF53448">
    <property type="entry name" value="Nucleotide-diphospho-sugar transferases"/>
    <property type="match status" value="2"/>
</dbReference>
<dbReference type="RefSeq" id="WP_326454968.1">
    <property type="nucleotide sequence ID" value="NZ_JAYMFH010000014.1"/>
</dbReference>
<gene>
    <name evidence="7" type="ORF">VJ920_09385</name>
</gene>
<dbReference type="InterPro" id="IPR050065">
    <property type="entry name" value="GlmU-like"/>
</dbReference>
<dbReference type="Gene3D" id="1.10.10.10">
    <property type="entry name" value="Winged helix-like DNA-binding domain superfamily/Winged helix DNA-binding domain"/>
    <property type="match status" value="1"/>
</dbReference>
<dbReference type="SUPFAM" id="SSF56112">
    <property type="entry name" value="Protein kinase-like (PK-like)"/>
    <property type="match status" value="1"/>
</dbReference>
<evidence type="ECO:0000259" key="6">
    <source>
        <dbReference type="Pfam" id="PF12804"/>
    </source>
</evidence>
<dbReference type="GO" id="GO:0016740">
    <property type="term" value="F:transferase activity"/>
    <property type="evidence" value="ECO:0007669"/>
    <property type="project" value="UniProtKB-KW"/>
</dbReference>
<dbReference type="InterPro" id="IPR005835">
    <property type="entry name" value="NTP_transferase_dom"/>
</dbReference>
<evidence type="ECO:0000256" key="1">
    <source>
        <dbReference type="ARBA" id="ARBA00022679"/>
    </source>
</evidence>
<organism evidence="7 8">
    <name type="scientific">Adlercreutzia shanghongiae</name>
    <dbReference type="NCBI Taxonomy" id="3111773"/>
    <lineage>
        <taxon>Bacteria</taxon>
        <taxon>Bacillati</taxon>
        <taxon>Actinomycetota</taxon>
        <taxon>Coriobacteriia</taxon>
        <taxon>Eggerthellales</taxon>
        <taxon>Eggerthellaceae</taxon>
        <taxon>Adlercreutzia</taxon>
    </lineage>
</organism>
<dbReference type="CDD" id="cd02523">
    <property type="entry name" value="PC_cytidylyltransferase"/>
    <property type="match status" value="2"/>
</dbReference>
<evidence type="ECO:0000259" key="4">
    <source>
        <dbReference type="Pfam" id="PF01636"/>
    </source>
</evidence>
<feature type="domain" description="MobA-like NTP transferase" evidence="6">
    <location>
        <begin position="70"/>
        <end position="170"/>
    </location>
</feature>
<accession>A0ABU6J0H7</accession>
<evidence type="ECO:0000259" key="5">
    <source>
        <dbReference type="Pfam" id="PF12802"/>
    </source>
</evidence>
<dbReference type="InterPro" id="IPR036388">
    <property type="entry name" value="WH-like_DNA-bd_sf"/>
</dbReference>
<keyword evidence="8" id="KW-1185">Reference proteome</keyword>
<dbReference type="SUPFAM" id="SSF46785">
    <property type="entry name" value="Winged helix' DNA-binding domain"/>
    <property type="match status" value="1"/>
</dbReference>
<evidence type="ECO:0000313" key="8">
    <source>
        <dbReference type="Proteomes" id="UP001343724"/>
    </source>
</evidence>
<sequence>MLNRNEFLVLRSLAEQGEATQRNLAARAGISVGSVNTALRSLSAHRLIDESGAISDCGYRALQPFKTRSAVILAAGLSTRFAPLSFEQPKALFKVRGETLIERLIKQLQAADLEDIIVVVGHMKERFFYLEDRYGVTLIDNPQYLERNNHASVWAARDYVRDAYICSSDQYYPDSPFHRYEYESFCTLTPRGGATEESIAVNGRNAITGIQHNDIARSSNEQTCWVLQGPAYLREDDARAYLAHLEEAYPLASTRDKLWETLLLENLDNHPLSARKVAAESVIEFDYLGDLRSFDADFMENVDSAILDNICRTLNCARADIVDVEPLTEGITNLSVLFSCRGERYVYRHPGAGTDELVNREAEAHAMKIASQLGLDTSYLHEDPVQGWKLSKFIPDCEPFDYRNPDHVRDALAVIRALHQSGASSPWQFSFYDEGCRIANLMRSGDFPLPEDFEDLARMAEDLSSLQRAGAGRSVLCHNDFFGPNILIGPDGVCLIDWEYAAMGDYGCDLGNFIAQGSGYSIEEALDILPLYFGRPATDEEEQHLVSCTAIVGWYWYVWGLFKESQGSPVGEWLRAWYEAAKTFGRYAMQRYGRREAKRTELSEEEFEALVALERRTADSALPSDVAASLEERGLTRDGAITAAGLAALEPFRARRAIFFAAGFGSRMLPITVNTPKPLVRVHGTRIIDRLLDAVLAAGITEIYIVRGYLKEEFDQLLSKYPMVRFIDNPSFDSTNNISSAVLARDFFQNAYAFESDLLLESPQLVTKYQYRTNYLAIPVESTPDWCFTADATGRITSIAKGSQAPCWQMVGLSYWSEKDGARLADDLREVFESSDECQQIFWDDVALDRRPPHYRVYVRPCVPEDITEIDTFAELQAVDPRYRVAQEQS</sequence>
<reference evidence="7 8" key="1">
    <citation type="submission" date="2024-01" db="EMBL/GenBank/DDBJ databases">
        <title>novel species in genus Adlercreutzia.</title>
        <authorList>
            <person name="Liu X."/>
        </authorList>
    </citation>
    <scope>NUCLEOTIDE SEQUENCE [LARGE SCALE GENOMIC DNA]</scope>
    <source>
        <strain evidence="7 8">R22</strain>
    </source>
</reference>
<dbReference type="InterPro" id="IPR029044">
    <property type="entry name" value="Nucleotide-diphossugar_trans"/>
</dbReference>
<dbReference type="Proteomes" id="UP001343724">
    <property type="component" value="Unassembled WGS sequence"/>
</dbReference>
<dbReference type="PANTHER" id="PTHR43584">
    <property type="entry name" value="NUCLEOTIDYL TRANSFERASE"/>
    <property type="match status" value="1"/>
</dbReference>
<dbReference type="Pfam" id="PF12804">
    <property type="entry name" value="NTP_transf_3"/>
    <property type="match status" value="1"/>
</dbReference>
<dbReference type="InterPro" id="IPR036390">
    <property type="entry name" value="WH_DNA-bd_sf"/>
</dbReference>
<dbReference type="InterPro" id="IPR000835">
    <property type="entry name" value="HTH_MarR-typ"/>
</dbReference>
<dbReference type="PANTHER" id="PTHR43584:SF5">
    <property type="entry name" value="PROTEIN LICC"/>
    <property type="match status" value="1"/>
</dbReference>
<dbReference type="Gene3D" id="3.30.200.20">
    <property type="entry name" value="Phosphorylase Kinase, domain 1"/>
    <property type="match status" value="1"/>
</dbReference>
<dbReference type="InterPro" id="IPR011009">
    <property type="entry name" value="Kinase-like_dom_sf"/>
</dbReference>
<feature type="domain" description="HTH marR-type" evidence="5">
    <location>
        <begin position="2"/>
        <end position="49"/>
    </location>
</feature>
<evidence type="ECO:0000313" key="7">
    <source>
        <dbReference type="EMBL" id="MEC4295523.1"/>
    </source>
</evidence>
<proteinExistence type="predicted"/>
<evidence type="ECO:0000256" key="2">
    <source>
        <dbReference type="ARBA" id="ARBA00022695"/>
    </source>
</evidence>
<dbReference type="Pfam" id="PF12802">
    <property type="entry name" value="MarR_2"/>
    <property type="match status" value="1"/>
</dbReference>
<keyword evidence="2" id="KW-0548">Nucleotidyltransferase</keyword>